<evidence type="ECO:0000313" key="1">
    <source>
        <dbReference type="EMBL" id="KAK3395672.1"/>
    </source>
</evidence>
<evidence type="ECO:0000313" key="2">
    <source>
        <dbReference type="Proteomes" id="UP001281003"/>
    </source>
</evidence>
<organism evidence="1 2">
    <name type="scientific">Sordaria brevicollis</name>
    <dbReference type="NCBI Taxonomy" id="83679"/>
    <lineage>
        <taxon>Eukaryota</taxon>
        <taxon>Fungi</taxon>
        <taxon>Dikarya</taxon>
        <taxon>Ascomycota</taxon>
        <taxon>Pezizomycotina</taxon>
        <taxon>Sordariomycetes</taxon>
        <taxon>Sordariomycetidae</taxon>
        <taxon>Sordariales</taxon>
        <taxon>Sordariaceae</taxon>
        <taxon>Sordaria</taxon>
    </lineage>
</organism>
<dbReference type="EMBL" id="JAUTDP010000010">
    <property type="protein sequence ID" value="KAK3395672.1"/>
    <property type="molecule type" value="Genomic_DNA"/>
</dbReference>
<dbReference type="AlphaFoldDB" id="A0AAE0P9I6"/>
<accession>A0AAE0P9I6</accession>
<keyword evidence="2" id="KW-1185">Reference proteome</keyword>
<reference evidence="1" key="1">
    <citation type="journal article" date="2023" name="Mol. Phylogenet. Evol.">
        <title>Genome-scale phylogeny and comparative genomics of the fungal order Sordariales.</title>
        <authorList>
            <person name="Hensen N."/>
            <person name="Bonometti L."/>
            <person name="Westerberg I."/>
            <person name="Brannstrom I.O."/>
            <person name="Guillou S."/>
            <person name="Cros-Aarteil S."/>
            <person name="Calhoun S."/>
            <person name="Haridas S."/>
            <person name="Kuo A."/>
            <person name="Mondo S."/>
            <person name="Pangilinan J."/>
            <person name="Riley R."/>
            <person name="LaButti K."/>
            <person name="Andreopoulos B."/>
            <person name="Lipzen A."/>
            <person name="Chen C."/>
            <person name="Yan M."/>
            <person name="Daum C."/>
            <person name="Ng V."/>
            <person name="Clum A."/>
            <person name="Steindorff A."/>
            <person name="Ohm R.A."/>
            <person name="Martin F."/>
            <person name="Silar P."/>
            <person name="Natvig D.O."/>
            <person name="Lalanne C."/>
            <person name="Gautier V."/>
            <person name="Ament-Velasquez S.L."/>
            <person name="Kruys A."/>
            <person name="Hutchinson M.I."/>
            <person name="Powell A.J."/>
            <person name="Barry K."/>
            <person name="Miller A.N."/>
            <person name="Grigoriev I.V."/>
            <person name="Debuchy R."/>
            <person name="Gladieux P."/>
            <person name="Hiltunen Thoren M."/>
            <person name="Johannesson H."/>
        </authorList>
    </citation>
    <scope>NUCLEOTIDE SEQUENCE</scope>
    <source>
        <strain evidence="1">FGSC 1904</strain>
    </source>
</reference>
<sequence>MDEGPHEVIKTTKKGVSKKHEKWRAVLQLHSVTPVPAPLQACHESRTILQGPRGYQKIERDPGCQIFNKTGKKAISEIFNATSEDNGEEEWRGGFKLERRHVWVNFDLDIIDIGNGRHFGTYSPIGRANSQKVKRLKFIRDDWCFVEDEYPFGKQYQTLEEVYVDCPKGNPAEWKEKVVELGWVCGPENVHLIPNPKWAQQEVERARYRAATLASMRERKAMKA</sequence>
<reference evidence="1" key="2">
    <citation type="submission" date="2023-07" db="EMBL/GenBank/DDBJ databases">
        <authorList>
            <consortium name="Lawrence Berkeley National Laboratory"/>
            <person name="Haridas S."/>
            <person name="Hensen N."/>
            <person name="Bonometti L."/>
            <person name="Westerberg I."/>
            <person name="Brannstrom I.O."/>
            <person name="Guillou S."/>
            <person name="Cros-Aarteil S."/>
            <person name="Calhoun S."/>
            <person name="Kuo A."/>
            <person name="Mondo S."/>
            <person name="Pangilinan J."/>
            <person name="Riley R."/>
            <person name="LaButti K."/>
            <person name="Andreopoulos B."/>
            <person name="Lipzen A."/>
            <person name="Chen C."/>
            <person name="Yanf M."/>
            <person name="Daum C."/>
            <person name="Ng V."/>
            <person name="Clum A."/>
            <person name="Steindorff A."/>
            <person name="Ohm R."/>
            <person name="Martin F."/>
            <person name="Silar P."/>
            <person name="Natvig D."/>
            <person name="Lalanne C."/>
            <person name="Gautier V."/>
            <person name="Ament-velasquez S.L."/>
            <person name="Kruys A."/>
            <person name="Hutchinson M.I."/>
            <person name="Powell A.J."/>
            <person name="Barry K."/>
            <person name="Miller A.N."/>
            <person name="Grigoriev I.V."/>
            <person name="Debuchy R."/>
            <person name="Gladieux P."/>
            <person name="Thoren M.H."/>
            <person name="Johannesson H."/>
        </authorList>
    </citation>
    <scope>NUCLEOTIDE SEQUENCE</scope>
    <source>
        <strain evidence="1">FGSC 1904</strain>
    </source>
</reference>
<comment type="caution">
    <text evidence="1">The sequence shown here is derived from an EMBL/GenBank/DDBJ whole genome shotgun (WGS) entry which is preliminary data.</text>
</comment>
<proteinExistence type="predicted"/>
<name>A0AAE0P9I6_SORBR</name>
<dbReference type="Proteomes" id="UP001281003">
    <property type="component" value="Unassembled WGS sequence"/>
</dbReference>
<protein>
    <submittedName>
        <fullName evidence="1">Uncharacterized protein</fullName>
    </submittedName>
</protein>
<gene>
    <name evidence="1" type="ORF">B0T20DRAFT_360057</name>
</gene>